<feature type="transmembrane region" description="Helical" evidence="1">
    <location>
        <begin position="94"/>
        <end position="112"/>
    </location>
</feature>
<dbReference type="NCBIfam" id="NF037970">
    <property type="entry name" value="vanZ_1"/>
    <property type="match status" value="1"/>
</dbReference>
<accession>A0ABR9AMJ7</accession>
<keyword evidence="1" id="KW-0812">Transmembrane</keyword>
<gene>
    <name evidence="3" type="ORF">IFO69_14785</name>
</gene>
<keyword evidence="1" id="KW-1133">Transmembrane helix</keyword>
<feature type="transmembrane region" description="Helical" evidence="1">
    <location>
        <begin position="34"/>
        <end position="50"/>
    </location>
</feature>
<dbReference type="EMBL" id="JACYTQ010000005">
    <property type="protein sequence ID" value="MBD8490021.1"/>
    <property type="molecule type" value="Genomic_DNA"/>
</dbReference>
<evidence type="ECO:0000313" key="3">
    <source>
        <dbReference type="EMBL" id="MBD8490021.1"/>
    </source>
</evidence>
<comment type="caution">
    <text evidence="3">The sequence shown here is derived from an EMBL/GenBank/DDBJ whole genome shotgun (WGS) entry which is preliminary data.</text>
</comment>
<protein>
    <submittedName>
        <fullName evidence="3">VanZ family protein</fullName>
    </submittedName>
</protein>
<proteinExistence type="predicted"/>
<dbReference type="PANTHER" id="PTHR28008">
    <property type="entry name" value="DOMAIN PROTEIN, PUTATIVE (AFU_ORTHOLOGUE AFUA_3G10980)-RELATED"/>
    <property type="match status" value="1"/>
</dbReference>
<dbReference type="Pfam" id="PF04892">
    <property type="entry name" value="VanZ"/>
    <property type="match status" value="1"/>
</dbReference>
<evidence type="ECO:0000256" key="1">
    <source>
        <dbReference type="SAM" id="Phobius"/>
    </source>
</evidence>
<evidence type="ECO:0000313" key="4">
    <source>
        <dbReference type="Proteomes" id="UP000647133"/>
    </source>
</evidence>
<evidence type="ECO:0000259" key="2">
    <source>
        <dbReference type="Pfam" id="PF04892"/>
    </source>
</evidence>
<keyword evidence="4" id="KW-1185">Reference proteome</keyword>
<name>A0ABR9AMJ7_9BACT</name>
<feature type="transmembrane region" description="Helical" evidence="1">
    <location>
        <begin position="62"/>
        <end position="82"/>
    </location>
</feature>
<dbReference type="Proteomes" id="UP000647133">
    <property type="component" value="Unassembled WGS sequence"/>
</dbReference>
<sequence length="119" mass="13322">MPAILWLVLLLALILSPGDKLPSAAKIPGLDKVAHFSLFAGLLLLWNRALNSRDKKFTKQIFITNYLVFGIIFAILVEVIQQMVPNRAFDLLDIVANLSGSFVGTVCFYILYRKKSKLV</sequence>
<reference evidence="3 4" key="1">
    <citation type="submission" date="2020-09" db="EMBL/GenBank/DDBJ databases">
        <title>Echinicola sp. CAU 1574 isolated from sand of Sido Beach.</title>
        <authorList>
            <person name="Kim W."/>
        </authorList>
    </citation>
    <scope>NUCLEOTIDE SEQUENCE [LARGE SCALE GENOMIC DNA]</scope>
    <source>
        <strain evidence="3 4">CAU 1574</strain>
    </source>
</reference>
<feature type="domain" description="VanZ-like" evidence="2">
    <location>
        <begin position="30"/>
        <end position="111"/>
    </location>
</feature>
<dbReference type="InterPro" id="IPR006976">
    <property type="entry name" value="VanZ-like"/>
</dbReference>
<organism evidence="3 4">
    <name type="scientific">Echinicola arenosa</name>
    <dbReference type="NCBI Taxonomy" id="2774144"/>
    <lineage>
        <taxon>Bacteria</taxon>
        <taxon>Pseudomonadati</taxon>
        <taxon>Bacteroidota</taxon>
        <taxon>Cytophagia</taxon>
        <taxon>Cytophagales</taxon>
        <taxon>Cyclobacteriaceae</taxon>
        <taxon>Echinicola</taxon>
    </lineage>
</organism>
<keyword evidence="1" id="KW-0472">Membrane</keyword>
<dbReference type="PANTHER" id="PTHR28008:SF1">
    <property type="entry name" value="DOMAIN PROTEIN, PUTATIVE (AFU_ORTHOLOGUE AFUA_3G10980)-RELATED"/>
    <property type="match status" value="1"/>
</dbReference>